<dbReference type="SUPFAM" id="SSF52540">
    <property type="entry name" value="P-loop containing nucleoside triphosphate hydrolases"/>
    <property type="match status" value="1"/>
</dbReference>
<dbReference type="Pfam" id="PF00271">
    <property type="entry name" value="Helicase_C"/>
    <property type="match status" value="1"/>
</dbReference>
<dbReference type="InterPro" id="IPR021673">
    <property type="entry name" value="RLR_CTR"/>
</dbReference>
<dbReference type="Pfam" id="PF16739">
    <property type="entry name" value="CARD_2"/>
    <property type="match status" value="2"/>
</dbReference>
<feature type="domain" description="RLR CTR" evidence="23">
    <location>
        <begin position="876"/>
        <end position="1038"/>
    </location>
</feature>
<keyword evidence="10" id="KW-0547">Nucleotide-binding</keyword>
<dbReference type="GO" id="GO:0003725">
    <property type="term" value="F:double-stranded RNA binding"/>
    <property type="evidence" value="ECO:0007669"/>
    <property type="project" value="TreeGrafter"/>
</dbReference>
<proteinExistence type="inferred from homology"/>
<evidence type="ECO:0000256" key="20">
    <source>
        <dbReference type="SAM" id="MobiDB-lite"/>
    </source>
</evidence>
<keyword evidence="4" id="KW-0963">Cytoplasm</keyword>
<keyword evidence="6" id="KW-0597">Phosphoprotein</keyword>
<dbReference type="GO" id="GO:0140374">
    <property type="term" value="P:antiviral innate immune response"/>
    <property type="evidence" value="ECO:0007669"/>
    <property type="project" value="TreeGrafter"/>
</dbReference>
<dbReference type="AlphaFoldDB" id="Q4RQJ3"/>
<dbReference type="PANTHER" id="PTHR14074">
    <property type="entry name" value="HELICASE WITH DEATH DOMAIN-RELATED"/>
    <property type="match status" value="1"/>
</dbReference>
<evidence type="ECO:0000259" key="21">
    <source>
        <dbReference type="PROSITE" id="PS51192"/>
    </source>
</evidence>
<keyword evidence="16" id="KW-0391">Immunity</keyword>
<dbReference type="PROSITE" id="PS51192">
    <property type="entry name" value="HELICASE_ATP_BIND_1"/>
    <property type="match status" value="1"/>
</dbReference>
<dbReference type="Gene3D" id="1.10.533.10">
    <property type="entry name" value="Death Domain, Fas"/>
    <property type="match status" value="2"/>
</dbReference>
<dbReference type="InterPro" id="IPR027417">
    <property type="entry name" value="P-loop_NTPase"/>
</dbReference>
<evidence type="ECO:0000256" key="4">
    <source>
        <dbReference type="ARBA" id="ARBA00022490"/>
    </source>
</evidence>
<comment type="catalytic activity">
    <reaction evidence="19">
        <text>ATP + H2O = ADP + phosphate + H(+)</text>
        <dbReference type="Rhea" id="RHEA:13065"/>
        <dbReference type="ChEBI" id="CHEBI:15377"/>
        <dbReference type="ChEBI" id="CHEBI:15378"/>
        <dbReference type="ChEBI" id="CHEBI:30616"/>
        <dbReference type="ChEBI" id="CHEBI:43474"/>
        <dbReference type="ChEBI" id="CHEBI:456216"/>
        <dbReference type="EC" id="3.6.4.13"/>
    </reaction>
    <physiologicalReaction direction="left-to-right" evidence="19">
        <dbReference type="Rhea" id="RHEA:13066"/>
    </physiologicalReaction>
</comment>
<dbReference type="KEGG" id="tng:GSTEN00030578G001"/>
<organism evidence="24">
    <name type="scientific">Tetraodon nigroviridis</name>
    <name type="common">Spotted green pufferfish</name>
    <name type="synonym">Chelonodon nigroviridis</name>
    <dbReference type="NCBI Taxonomy" id="99883"/>
    <lineage>
        <taxon>Eukaryota</taxon>
        <taxon>Metazoa</taxon>
        <taxon>Chordata</taxon>
        <taxon>Craniata</taxon>
        <taxon>Vertebrata</taxon>
        <taxon>Euteleostomi</taxon>
        <taxon>Actinopterygii</taxon>
        <taxon>Neopterygii</taxon>
        <taxon>Teleostei</taxon>
        <taxon>Neoteleostei</taxon>
        <taxon>Acanthomorphata</taxon>
        <taxon>Eupercaria</taxon>
        <taxon>Tetraodontiformes</taxon>
        <taxon>Tetradontoidea</taxon>
        <taxon>Tetraodontidae</taxon>
        <taxon>Tetraodon</taxon>
    </lineage>
</organism>
<dbReference type="EC" id="3.6.4.13" evidence="3"/>
<gene>
    <name evidence="24" type="ORF">GSTENG00030578001</name>
</gene>
<evidence type="ECO:0000256" key="17">
    <source>
        <dbReference type="ARBA" id="ARBA00022884"/>
    </source>
</evidence>
<dbReference type="PANTHER" id="PTHR14074:SF14">
    <property type="entry name" value="INTERFERON-INDUCED HELICASE C DOMAIN-CONTAINING PROTEIN 1"/>
    <property type="match status" value="1"/>
</dbReference>
<dbReference type="GO" id="GO:0005524">
    <property type="term" value="F:ATP binding"/>
    <property type="evidence" value="ECO:0007669"/>
    <property type="project" value="UniProtKB-KW"/>
</dbReference>
<dbReference type="InterPro" id="IPR051363">
    <property type="entry name" value="RLR_Helicase"/>
</dbReference>
<dbReference type="GO" id="GO:0003724">
    <property type="term" value="F:RNA helicase activity"/>
    <property type="evidence" value="ECO:0007669"/>
    <property type="project" value="UniProtKB-EC"/>
</dbReference>
<dbReference type="InterPro" id="IPR038557">
    <property type="entry name" value="RLR_C_sf"/>
</dbReference>
<feature type="domain" description="Helicase ATP-binding" evidence="21">
    <location>
        <begin position="326"/>
        <end position="519"/>
    </location>
</feature>
<feature type="region of interest" description="Disordered" evidence="20">
    <location>
        <begin position="199"/>
        <end position="218"/>
    </location>
</feature>
<feature type="region of interest" description="Disordered" evidence="20">
    <location>
        <begin position="294"/>
        <end position="313"/>
    </location>
</feature>
<evidence type="ECO:0000256" key="12">
    <source>
        <dbReference type="ARBA" id="ARBA00022806"/>
    </source>
</evidence>
<evidence type="ECO:0000256" key="1">
    <source>
        <dbReference type="ARBA" id="ARBA00004496"/>
    </source>
</evidence>
<keyword evidence="8" id="KW-0479">Metal-binding</keyword>
<keyword evidence="7" id="KW-0399">Innate immunity</keyword>
<dbReference type="Gene3D" id="1.20.1320.30">
    <property type="match status" value="1"/>
</dbReference>
<evidence type="ECO:0000256" key="15">
    <source>
        <dbReference type="ARBA" id="ARBA00022843"/>
    </source>
</evidence>
<evidence type="ECO:0000256" key="16">
    <source>
        <dbReference type="ARBA" id="ARBA00022859"/>
    </source>
</evidence>
<reference evidence="24" key="1">
    <citation type="journal article" date="2004" name="Nature">
        <title>Genome duplication in the teleost fish Tetraodon nigroviridis reveals the early vertebrate proto-karyotype.</title>
        <authorList>
            <person name="Jaillon O."/>
            <person name="Aury J.-M."/>
            <person name="Brunet F."/>
            <person name="Petit J.-L."/>
            <person name="Stange-Thomann N."/>
            <person name="Mauceli E."/>
            <person name="Bouneau L."/>
            <person name="Fischer C."/>
            <person name="Ozouf-Costaz C."/>
            <person name="Bernot A."/>
            <person name="Nicaud S."/>
            <person name="Jaffe D."/>
            <person name="Fisher S."/>
            <person name="Lutfalla G."/>
            <person name="Dossat C."/>
            <person name="Segurens B."/>
            <person name="Dasilva C."/>
            <person name="Salanoubat M."/>
            <person name="Levy M."/>
            <person name="Boudet N."/>
            <person name="Castellano S."/>
            <person name="Anthouard V."/>
            <person name="Jubin C."/>
            <person name="Castelli V."/>
            <person name="Katinka M."/>
            <person name="Vacherie B."/>
            <person name="Biemont C."/>
            <person name="Skalli Z."/>
            <person name="Cattolico L."/>
            <person name="Poulain J."/>
            <person name="De Berardinis V."/>
            <person name="Cruaud C."/>
            <person name="Duprat S."/>
            <person name="Brottier P."/>
            <person name="Coutanceau J.-P."/>
            <person name="Gouzy J."/>
            <person name="Parra G."/>
            <person name="Lardier G."/>
            <person name="Chapple C."/>
            <person name="McKernan K.J."/>
            <person name="McEwan P."/>
            <person name="Bosak S."/>
            <person name="Kellis M."/>
            <person name="Volff J.-N."/>
            <person name="Guigo R."/>
            <person name="Zody M.C."/>
            <person name="Mesirov J."/>
            <person name="Lindblad-Toh K."/>
            <person name="Birren B."/>
            <person name="Nusbaum C."/>
            <person name="Kahn D."/>
            <person name="Robinson-Rechavi M."/>
            <person name="Laudet V."/>
            <person name="Schachter V."/>
            <person name="Quetier F."/>
            <person name="Saurin W."/>
            <person name="Scarpelli C."/>
            <person name="Wincker P."/>
            <person name="Lander E.S."/>
            <person name="Weissenbach J."/>
            <person name="Roest Crollius H."/>
        </authorList>
    </citation>
    <scope>NUCLEOTIDE SEQUENCE [LARGE SCALE GENOMIC DNA]</scope>
</reference>
<evidence type="ECO:0000256" key="18">
    <source>
        <dbReference type="ARBA" id="ARBA00023118"/>
    </source>
</evidence>
<keyword evidence="5" id="KW-1017">Isopeptide bond</keyword>
<keyword evidence="12" id="KW-0347">Helicase</keyword>
<evidence type="ECO:0000256" key="2">
    <source>
        <dbReference type="ARBA" id="ARBA00006866"/>
    </source>
</evidence>
<evidence type="ECO:0000256" key="14">
    <source>
        <dbReference type="ARBA" id="ARBA00022840"/>
    </source>
</evidence>
<feature type="compositionally biased region" description="Basic and acidic residues" evidence="20">
    <location>
        <begin position="298"/>
        <end position="310"/>
    </location>
</feature>
<keyword evidence="9" id="KW-0677">Repeat</keyword>
<protein>
    <recommendedName>
        <fullName evidence="3">RNA helicase</fullName>
        <ecNumber evidence="3">3.6.4.13</ecNumber>
    </recommendedName>
</protein>
<evidence type="ECO:0000256" key="10">
    <source>
        <dbReference type="ARBA" id="ARBA00022741"/>
    </source>
</evidence>
<dbReference type="GO" id="GO:0039530">
    <property type="term" value="P:MDA-5 signaling pathway"/>
    <property type="evidence" value="ECO:0007669"/>
    <property type="project" value="TreeGrafter"/>
</dbReference>
<evidence type="ECO:0000256" key="19">
    <source>
        <dbReference type="ARBA" id="ARBA00049390"/>
    </source>
</evidence>
<dbReference type="Pfam" id="PF18119">
    <property type="entry name" value="RIG-I_C"/>
    <property type="match status" value="1"/>
</dbReference>
<dbReference type="GO" id="GO:0008270">
    <property type="term" value="F:zinc ion binding"/>
    <property type="evidence" value="ECO:0007669"/>
    <property type="project" value="TreeGrafter"/>
</dbReference>
<dbReference type="PROSITE" id="PS51194">
    <property type="entry name" value="HELICASE_CTER"/>
    <property type="match status" value="1"/>
</dbReference>
<dbReference type="InterPro" id="IPR001650">
    <property type="entry name" value="Helicase_C-like"/>
</dbReference>
<dbReference type="GO" id="GO:0005737">
    <property type="term" value="C:cytoplasm"/>
    <property type="evidence" value="ECO:0007669"/>
    <property type="project" value="UniProtKB-SubCell"/>
</dbReference>
<evidence type="ECO:0000259" key="22">
    <source>
        <dbReference type="PROSITE" id="PS51194"/>
    </source>
</evidence>
<keyword evidence="14" id="KW-0067">ATP-binding</keyword>
<comment type="subcellular location">
    <subcellularLocation>
        <location evidence="1">Cytoplasm</location>
    </subcellularLocation>
</comment>
<dbReference type="PROSITE" id="PS51789">
    <property type="entry name" value="RLR_CTR"/>
    <property type="match status" value="1"/>
</dbReference>
<dbReference type="GO" id="GO:0016787">
    <property type="term" value="F:hydrolase activity"/>
    <property type="evidence" value="ECO:0007669"/>
    <property type="project" value="UniProtKB-KW"/>
</dbReference>
<dbReference type="Pfam" id="PF00270">
    <property type="entry name" value="DEAD"/>
    <property type="match status" value="1"/>
</dbReference>
<dbReference type="Gene3D" id="2.170.150.30">
    <property type="entry name" value="RIG-I-like receptor, C-terminal regulatory domain"/>
    <property type="match status" value="2"/>
</dbReference>
<dbReference type="InterPro" id="IPR041204">
    <property type="entry name" value="RIG-I-like_C"/>
</dbReference>
<keyword evidence="11" id="KW-0378">Hydrolase</keyword>
<accession>Q4RQJ3</accession>
<dbReference type="Pfam" id="PF11648">
    <property type="entry name" value="RIG-I_C-RD"/>
    <property type="match status" value="2"/>
</dbReference>
<evidence type="ECO:0000259" key="23">
    <source>
        <dbReference type="PROSITE" id="PS51789"/>
    </source>
</evidence>
<dbReference type="SMART" id="SM00487">
    <property type="entry name" value="DEXDc"/>
    <property type="match status" value="1"/>
</dbReference>
<dbReference type="EMBL" id="CAAE01015004">
    <property type="protein sequence ID" value="CAG09339.1"/>
    <property type="molecule type" value="Genomic_DNA"/>
</dbReference>
<feature type="non-terminal residue" evidence="24">
    <location>
        <position position="1"/>
    </location>
</feature>
<dbReference type="InterPro" id="IPR031964">
    <property type="entry name" value="CARD_dom"/>
</dbReference>
<dbReference type="Gene3D" id="3.40.50.300">
    <property type="entry name" value="P-loop containing nucleotide triphosphate hydrolases"/>
    <property type="match status" value="2"/>
</dbReference>
<dbReference type="GO" id="GO:0003727">
    <property type="term" value="F:single-stranded RNA binding"/>
    <property type="evidence" value="ECO:0007669"/>
    <property type="project" value="TreeGrafter"/>
</dbReference>
<keyword evidence="17" id="KW-0694">RNA-binding</keyword>
<dbReference type="CDD" id="cd08819">
    <property type="entry name" value="CARD_MDA5_r2"/>
    <property type="match status" value="1"/>
</dbReference>
<dbReference type="CDD" id="cd08818">
    <property type="entry name" value="CARD_MDA5_r1"/>
    <property type="match status" value="1"/>
</dbReference>
<keyword evidence="15" id="KW-0832">Ubl conjugation</keyword>
<keyword evidence="13" id="KW-0862">Zinc</keyword>
<evidence type="ECO:0000256" key="3">
    <source>
        <dbReference type="ARBA" id="ARBA00012552"/>
    </source>
</evidence>
<keyword evidence="18" id="KW-0051">Antiviral defense</keyword>
<evidence type="ECO:0000256" key="13">
    <source>
        <dbReference type="ARBA" id="ARBA00022833"/>
    </source>
</evidence>
<evidence type="ECO:0000256" key="7">
    <source>
        <dbReference type="ARBA" id="ARBA00022588"/>
    </source>
</evidence>
<dbReference type="InterPro" id="IPR011545">
    <property type="entry name" value="DEAD/DEAH_box_helicase_dom"/>
</dbReference>
<dbReference type="InterPro" id="IPR011029">
    <property type="entry name" value="DEATH-like_dom_sf"/>
</dbReference>
<dbReference type="OrthoDB" id="416741at2759"/>
<name>Q4RQJ3_TETNG</name>
<dbReference type="InterPro" id="IPR014001">
    <property type="entry name" value="Helicase_ATP-bd"/>
</dbReference>
<evidence type="ECO:0000256" key="6">
    <source>
        <dbReference type="ARBA" id="ARBA00022553"/>
    </source>
</evidence>
<reference evidence="24" key="2">
    <citation type="submission" date="2004-02" db="EMBL/GenBank/DDBJ databases">
        <authorList>
            <consortium name="Genoscope"/>
            <consortium name="Whitehead Institute Centre for Genome Research"/>
        </authorList>
    </citation>
    <scope>NUCLEOTIDE SEQUENCE</scope>
</reference>
<sequence length="1038" mass="117264">MAADSDEIHERLIEYFMPRLRNLIVVQQVLDFLDFIEPDQKERIRQRNISRGNLAAADALITAVTQKPHQAGWFRAFVDALEQSGCGHAADYIQNKIPEPEVEAENDYCIRLIQLLSPSLVDMKTSAVCVQCLSQDLITEDDSENIEAATRNQGAKAGARELLGRIVRGRPGWFSKFLDILLKTEHKNLYSELTGGSPDCNKQDLYEGPPAEQPSSVEVVQPGCRPVGLRNTISLAVQAGLIPRGWRAGAPHITQGSPDLSPAETEQMSQSLTETLSLTPGNLCKPSVLVGRKIGQQKRKEGNDGTRAGDEESEDIDLWDYQMEVARPALEGENIIICLPTGRGKTRVAVYVAKKHLESRKAKGKIGKVVVLVNQIPLVEQHYATEFLPFLKHTYKVERVSGDSQLKISFTDTVRKNDVIICTAQILENYLERSRTGEDEGVNLSDLSLIVIDECHHTQKGGVYNQIMVRYLMQKHKNIKLRKEQKPTAPLPQILGLTASPGVGSATKMAKAVEHILRICANLDASRIMTLPPGELKRDSKKDVIPVEDRKQDPFGNVIKKLMNTIHNHAHLRPNSDLGSQTYEQWVVQMEREAALAGDHKVRACAEHLRQYNEGLGLSNTFRMWDALNFLSKYHEEEMKKKTAPDEEHVIQITDTERFLFNLFKEYKEELQTLANNPEYENKSLSKLKTKVLQEFSTRLDARGIIFTKTRRGAIALTQWIRENSKFADMDVKPAYVIGGGDQSVVKPMTAAEQKDVLNKFRNGEVNLLIATSVAEEGLDIPKCNFVIRYGHVANEISMIQTEGRGRAEDSSYTVVDVKNSGVAEKETVNEYRKNMMDKAIEKIGALKHADYDKQIQEFQMQAIMEYMLRMKAKKQEDIKNENPSNVKFSCRSCSQEVCTGRDIEIMANIHRVNVTPQFRWGLLHPEPRAHVSPALLPVHADLFHLKRKPPSSFFNRELFILKENTKLKNSLLDYETNGYIACGKCGQKWGSMMHFRGIQCPCLHVKHFVVTINGKKISKCQQWMDLPVRLSEFDYAE</sequence>
<feature type="domain" description="Helicase C-terminal" evidence="22">
    <location>
        <begin position="684"/>
        <end position="860"/>
    </location>
</feature>
<evidence type="ECO:0000256" key="5">
    <source>
        <dbReference type="ARBA" id="ARBA00022499"/>
    </source>
</evidence>
<comment type="similarity">
    <text evidence="2">Belongs to the helicase family. RLR subfamily.</text>
</comment>
<evidence type="ECO:0000256" key="8">
    <source>
        <dbReference type="ARBA" id="ARBA00022723"/>
    </source>
</evidence>
<evidence type="ECO:0000256" key="11">
    <source>
        <dbReference type="ARBA" id="ARBA00022801"/>
    </source>
</evidence>
<dbReference type="SMART" id="SM00490">
    <property type="entry name" value="HELICc"/>
    <property type="match status" value="1"/>
</dbReference>
<evidence type="ECO:0000313" key="24">
    <source>
        <dbReference type="EMBL" id="CAG09339.1"/>
    </source>
</evidence>
<comment type="caution">
    <text evidence="24">The sequence shown here is derived from an EMBL/GenBank/DDBJ whole genome shotgun (WGS) entry which is preliminary data.</text>
</comment>
<evidence type="ECO:0000256" key="9">
    <source>
        <dbReference type="ARBA" id="ARBA00022737"/>
    </source>
</evidence>